<dbReference type="SUPFAM" id="SSF53300">
    <property type="entry name" value="vWA-like"/>
    <property type="match status" value="2"/>
</dbReference>
<dbReference type="SMART" id="SM00327">
    <property type="entry name" value="VWA"/>
    <property type="match status" value="2"/>
</dbReference>
<dbReference type="Proteomes" id="UP000502823">
    <property type="component" value="Unassembled WGS sequence"/>
</dbReference>
<gene>
    <name evidence="7" type="ORF">Cfor_08934</name>
</gene>
<dbReference type="Pfam" id="PF00084">
    <property type="entry name" value="Sushi"/>
    <property type="match status" value="2"/>
</dbReference>
<proteinExistence type="predicted"/>
<dbReference type="OrthoDB" id="6020543at2759"/>
<dbReference type="SMART" id="SM00494">
    <property type="entry name" value="ChtBD2"/>
    <property type="match status" value="2"/>
</dbReference>
<feature type="domain" description="VWFA" evidence="4">
    <location>
        <begin position="561"/>
        <end position="730"/>
    </location>
</feature>
<dbReference type="SMART" id="SM00032">
    <property type="entry name" value="CCP"/>
    <property type="match status" value="2"/>
</dbReference>
<dbReference type="InterPro" id="IPR002035">
    <property type="entry name" value="VWF_A"/>
</dbReference>
<sequence>MGGLSRASLMLPAFLACLGPLVGAQVLPLGNCPLWGPLNYTVLLEHPTNCSRFFSCSNGRPIEQHCPAGLHFNDILKVCDWPQNVNCVPRCLPQQNGVGGSWTPSSCSAGLNNLGAVCRLQCNTNYQLRGSSSVQCTEKGWNSTNGNFTPICQPLNCTGENLHNDLNKTLSAKAGLLFVLDESGSVGQRNFERTKDFELPLKPRNKQREIHLFVGVFVMTIEPVSPHARLSSLLLSENRSAGVITFESTAQTKIHLNTSSTSTFLNLTSSITYGGGGTDILRGLQEAIAEINRHSQHNLTVVVLITDGVSQTDGKPAADEIKRNGNPLFAIGIDSQNNLVHLEELASMGDNGIKNFFHITSYEALENIGKYLNATAGSGGSNNSTQCSSLSRASLILPALLACLGPLVGARGLPAGSCPPWGPLNYTVLLADLTNCSRFFSCSNGRPIEQYCPAGLYFNDILKVCDWPQNVNCVPRCFPLQNDVGGSWTPSSCSAGLNNQGASCKLQCNTKYQLLGSSSVQCTSKGWNSTNGNFIPQCQPDVCIGVHIEDGLNKTLSGKAGLLFVLDESGSVSPANFQITKDFVKDVVRTFPLSENRSAGVITFDSTAQLKIHLNIDSSSTFLNEVDKIGYRGGGTDILAALRAAVTEINNYRKHNLTVVVLITDGVSVTDGTPAADEIKRNGNPLFAIGIDKGTNLVHLEKLASTGDNGIKHFFHIRTYEALEDIGKYLN</sequence>
<dbReference type="Gene3D" id="2.170.140.10">
    <property type="entry name" value="Chitin binding domain"/>
    <property type="match status" value="2"/>
</dbReference>
<dbReference type="PROSITE" id="PS50234">
    <property type="entry name" value="VWFA"/>
    <property type="match status" value="2"/>
</dbReference>
<dbReference type="InParanoid" id="A0A6L2PUJ1"/>
<feature type="chain" id="PRO_5026914404" evidence="3">
    <location>
        <begin position="25"/>
        <end position="731"/>
    </location>
</feature>
<evidence type="ECO:0000256" key="3">
    <source>
        <dbReference type="SAM" id="SignalP"/>
    </source>
</evidence>
<dbReference type="PROSITE" id="PS50940">
    <property type="entry name" value="CHIT_BIND_II"/>
    <property type="match status" value="2"/>
</dbReference>
<dbReference type="InterPro" id="IPR000436">
    <property type="entry name" value="Sushi_SCR_CCP_dom"/>
</dbReference>
<evidence type="ECO:0000259" key="6">
    <source>
        <dbReference type="PROSITE" id="PS50940"/>
    </source>
</evidence>
<keyword evidence="8" id="KW-1185">Reference proteome</keyword>
<feature type="domain" description="Chitin-binding type-2" evidence="6">
    <location>
        <begin position="415"/>
        <end position="475"/>
    </location>
</feature>
<dbReference type="CDD" id="cd00033">
    <property type="entry name" value="CCP"/>
    <property type="match status" value="2"/>
</dbReference>
<keyword evidence="1" id="KW-1015">Disulfide bond</keyword>
<evidence type="ECO:0000256" key="2">
    <source>
        <dbReference type="PROSITE-ProRule" id="PRU00302"/>
    </source>
</evidence>
<dbReference type="PRINTS" id="PR00453">
    <property type="entry name" value="VWFADOMAIN"/>
</dbReference>
<evidence type="ECO:0000313" key="7">
    <source>
        <dbReference type="EMBL" id="GFG34308.1"/>
    </source>
</evidence>
<dbReference type="InterPro" id="IPR050525">
    <property type="entry name" value="ECM_Assembly_Org"/>
</dbReference>
<dbReference type="InterPro" id="IPR002557">
    <property type="entry name" value="Chitin-bd_dom"/>
</dbReference>
<dbReference type="InterPro" id="IPR035976">
    <property type="entry name" value="Sushi/SCR/CCP_sf"/>
</dbReference>
<comment type="caution">
    <text evidence="2">Lacks conserved residue(s) required for the propagation of feature annotation.</text>
</comment>
<feature type="non-terminal residue" evidence="7">
    <location>
        <position position="731"/>
    </location>
</feature>
<dbReference type="Gene3D" id="3.40.50.410">
    <property type="entry name" value="von Willebrand factor, type A domain"/>
    <property type="match status" value="2"/>
</dbReference>
<feature type="domain" description="Sushi" evidence="5">
    <location>
        <begin position="475"/>
        <end position="540"/>
    </location>
</feature>
<evidence type="ECO:0000259" key="4">
    <source>
        <dbReference type="PROSITE" id="PS50234"/>
    </source>
</evidence>
<dbReference type="PROSITE" id="PS50923">
    <property type="entry name" value="SUSHI"/>
    <property type="match status" value="2"/>
</dbReference>
<dbReference type="SUPFAM" id="SSF57535">
    <property type="entry name" value="Complement control module/SCR domain"/>
    <property type="match status" value="2"/>
</dbReference>
<dbReference type="Gene3D" id="2.10.70.10">
    <property type="entry name" value="Complement Module, domain 1"/>
    <property type="match status" value="2"/>
</dbReference>
<dbReference type="InterPro" id="IPR036508">
    <property type="entry name" value="Chitin-bd_dom_sf"/>
</dbReference>
<dbReference type="SUPFAM" id="SSF57625">
    <property type="entry name" value="Invertebrate chitin-binding proteins"/>
    <property type="match status" value="2"/>
</dbReference>
<feature type="domain" description="Chitin-binding type-2" evidence="6">
    <location>
        <begin position="29"/>
        <end position="89"/>
    </location>
</feature>
<protein>
    <submittedName>
        <fullName evidence="7">Uncharacterized protein</fullName>
    </submittedName>
</protein>
<organism evidence="7 8">
    <name type="scientific">Coptotermes formosanus</name>
    <name type="common">Formosan subterranean termite</name>
    <dbReference type="NCBI Taxonomy" id="36987"/>
    <lineage>
        <taxon>Eukaryota</taxon>
        <taxon>Metazoa</taxon>
        <taxon>Ecdysozoa</taxon>
        <taxon>Arthropoda</taxon>
        <taxon>Hexapoda</taxon>
        <taxon>Insecta</taxon>
        <taxon>Pterygota</taxon>
        <taxon>Neoptera</taxon>
        <taxon>Polyneoptera</taxon>
        <taxon>Dictyoptera</taxon>
        <taxon>Blattodea</taxon>
        <taxon>Blattoidea</taxon>
        <taxon>Termitoidae</taxon>
        <taxon>Rhinotermitidae</taxon>
        <taxon>Coptotermes</taxon>
    </lineage>
</organism>
<dbReference type="CDD" id="cd00198">
    <property type="entry name" value="vWFA"/>
    <property type="match status" value="2"/>
</dbReference>
<keyword evidence="2" id="KW-0768">Sushi</keyword>
<dbReference type="PANTHER" id="PTHR24020">
    <property type="entry name" value="COLLAGEN ALPHA"/>
    <property type="match status" value="1"/>
</dbReference>
<dbReference type="GO" id="GO:0032991">
    <property type="term" value="C:protein-containing complex"/>
    <property type="evidence" value="ECO:0007669"/>
    <property type="project" value="UniProtKB-ARBA"/>
</dbReference>
<name>A0A6L2PUJ1_COPFO</name>
<evidence type="ECO:0000256" key="1">
    <source>
        <dbReference type="ARBA" id="ARBA00023157"/>
    </source>
</evidence>
<evidence type="ECO:0000259" key="5">
    <source>
        <dbReference type="PROSITE" id="PS50923"/>
    </source>
</evidence>
<accession>A0A6L2PUJ1</accession>
<dbReference type="PANTHER" id="PTHR24020:SF20">
    <property type="entry name" value="PH DOMAIN-CONTAINING PROTEIN"/>
    <property type="match status" value="1"/>
</dbReference>
<reference evidence="8" key="1">
    <citation type="submission" date="2020-01" db="EMBL/GenBank/DDBJ databases">
        <title>Draft genome sequence of the Termite Coptotermes fromosanus.</title>
        <authorList>
            <person name="Itakura S."/>
            <person name="Yosikawa Y."/>
            <person name="Umezawa K."/>
        </authorList>
    </citation>
    <scope>NUCLEOTIDE SEQUENCE [LARGE SCALE GENOMIC DNA]</scope>
</reference>
<dbReference type="GO" id="GO:0008061">
    <property type="term" value="F:chitin binding"/>
    <property type="evidence" value="ECO:0007669"/>
    <property type="project" value="InterPro"/>
</dbReference>
<dbReference type="EMBL" id="BLKM01000477">
    <property type="protein sequence ID" value="GFG34308.1"/>
    <property type="molecule type" value="Genomic_DNA"/>
</dbReference>
<dbReference type="PROSITE" id="PS51257">
    <property type="entry name" value="PROKAR_LIPOPROTEIN"/>
    <property type="match status" value="1"/>
</dbReference>
<keyword evidence="3" id="KW-0732">Signal</keyword>
<comment type="caution">
    <text evidence="7">The sequence shown here is derived from an EMBL/GenBank/DDBJ whole genome shotgun (WGS) entry which is preliminary data.</text>
</comment>
<dbReference type="AlphaFoldDB" id="A0A6L2PUJ1"/>
<dbReference type="Pfam" id="PF01607">
    <property type="entry name" value="CBM_14"/>
    <property type="match status" value="2"/>
</dbReference>
<dbReference type="Pfam" id="PF00092">
    <property type="entry name" value="VWA"/>
    <property type="match status" value="2"/>
</dbReference>
<dbReference type="InterPro" id="IPR036465">
    <property type="entry name" value="vWFA_dom_sf"/>
</dbReference>
<feature type="domain" description="VWFA" evidence="4">
    <location>
        <begin position="175"/>
        <end position="372"/>
    </location>
</feature>
<feature type="signal peptide" evidence="3">
    <location>
        <begin position="1"/>
        <end position="24"/>
    </location>
</feature>
<dbReference type="GO" id="GO:0005576">
    <property type="term" value="C:extracellular region"/>
    <property type="evidence" value="ECO:0007669"/>
    <property type="project" value="InterPro"/>
</dbReference>
<feature type="domain" description="Sushi" evidence="5">
    <location>
        <begin position="89"/>
        <end position="154"/>
    </location>
</feature>
<evidence type="ECO:0000313" key="8">
    <source>
        <dbReference type="Proteomes" id="UP000502823"/>
    </source>
</evidence>